<protein>
    <recommendedName>
        <fullName evidence="9">TRAP transporter small permease protein</fullName>
    </recommendedName>
</protein>
<organism evidence="11 13">
    <name type="scientific">Aminobacter aminovorans</name>
    <name type="common">Chelatobacter heintzii</name>
    <dbReference type="NCBI Taxonomy" id="83263"/>
    <lineage>
        <taxon>Bacteria</taxon>
        <taxon>Pseudomonadati</taxon>
        <taxon>Pseudomonadota</taxon>
        <taxon>Alphaproteobacteria</taxon>
        <taxon>Hyphomicrobiales</taxon>
        <taxon>Phyllobacteriaceae</taxon>
        <taxon>Aminobacter</taxon>
    </lineage>
</organism>
<comment type="function">
    <text evidence="9">Part of the tripartite ATP-independent periplasmic (TRAP) transport system.</text>
</comment>
<evidence type="ECO:0000313" key="13">
    <source>
        <dbReference type="Proteomes" id="UP000075755"/>
    </source>
</evidence>
<keyword evidence="2 9" id="KW-0813">Transport</keyword>
<evidence type="ECO:0000256" key="8">
    <source>
        <dbReference type="ARBA" id="ARBA00038436"/>
    </source>
</evidence>
<proteinExistence type="inferred from homology"/>
<dbReference type="InterPro" id="IPR007387">
    <property type="entry name" value="TRAP_DctQ"/>
</dbReference>
<dbReference type="Proteomes" id="UP000075755">
    <property type="component" value="Chromosome"/>
</dbReference>
<feature type="transmembrane region" description="Helical" evidence="9">
    <location>
        <begin position="21"/>
        <end position="43"/>
    </location>
</feature>
<evidence type="ECO:0000313" key="14">
    <source>
        <dbReference type="Proteomes" id="UP000577697"/>
    </source>
</evidence>
<feature type="domain" description="Tripartite ATP-independent periplasmic transporters DctQ component" evidence="10">
    <location>
        <begin position="31"/>
        <end position="160"/>
    </location>
</feature>
<evidence type="ECO:0000256" key="1">
    <source>
        <dbReference type="ARBA" id="ARBA00004429"/>
    </source>
</evidence>
<dbReference type="PANTHER" id="PTHR35011:SF4">
    <property type="entry name" value="SLL1102 PROTEIN"/>
    <property type="match status" value="1"/>
</dbReference>
<keyword evidence="5 9" id="KW-0812">Transmembrane</keyword>
<comment type="similarity">
    <text evidence="8 9">Belongs to the TRAP transporter small permease family.</text>
</comment>
<evidence type="ECO:0000313" key="11">
    <source>
        <dbReference type="EMBL" id="AMS40856.1"/>
    </source>
</evidence>
<keyword evidence="4 9" id="KW-0997">Cell inner membrane</keyword>
<evidence type="ECO:0000256" key="2">
    <source>
        <dbReference type="ARBA" id="ARBA00022448"/>
    </source>
</evidence>
<evidence type="ECO:0000256" key="4">
    <source>
        <dbReference type="ARBA" id="ARBA00022519"/>
    </source>
</evidence>
<sequence>MAGLLALSRAIDRINEAIGKTVAWAILLAILVSAGNAVIRKAFNMSSNAWLELQWYLFGAAFMLAAAYTLKQNEHIRIDIVYGMFSRRVQHWIDLLGHMLFLMPFVILMIFYFIPYVSLSFRSGEMSSSAGGLILWPAKALLLMGFIQLGLQGISEIIKKIAIMRGDMEDPTPFISAHEQAELEGKALADEVRS</sequence>
<keyword evidence="14" id="KW-1185">Reference proteome</keyword>
<dbReference type="EMBL" id="JACICB010000024">
    <property type="protein sequence ID" value="MBB3708954.1"/>
    <property type="molecule type" value="Genomic_DNA"/>
</dbReference>
<keyword evidence="6 9" id="KW-1133">Transmembrane helix</keyword>
<gene>
    <name evidence="11" type="ORF">AA2016_1926</name>
    <name evidence="12" type="ORF">FHS67_005297</name>
</gene>
<dbReference type="InterPro" id="IPR055348">
    <property type="entry name" value="DctQ"/>
</dbReference>
<feature type="transmembrane region" description="Helical" evidence="9">
    <location>
        <begin position="134"/>
        <end position="155"/>
    </location>
</feature>
<keyword evidence="7 9" id="KW-0472">Membrane</keyword>
<dbReference type="Pfam" id="PF04290">
    <property type="entry name" value="DctQ"/>
    <property type="match status" value="1"/>
</dbReference>
<dbReference type="KEGG" id="aak:AA2016_1926"/>
<feature type="transmembrane region" description="Helical" evidence="9">
    <location>
        <begin position="92"/>
        <end position="114"/>
    </location>
</feature>
<evidence type="ECO:0000259" key="10">
    <source>
        <dbReference type="Pfam" id="PF04290"/>
    </source>
</evidence>
<reference evidence="11 13" key="1">
    <citation type="submission" date="2016-03" db="EMBL/GenBank/DDBJ databases">
        <title>Complete genome of Aminobacter aminovorans KCTC 2477.</title>
        <authorList>
            <person name="Kim K.M."/>
        </authorList>
    </citation>
    <scope>NUCLEOTIDE SEQUENCE [LARGE SCALE GENOMIC DNA]</scope>
    <source>
        <strain evidence="11 13">KCTC 2477</strain>
    </source>
</reference>
<dbReference type="RefSeq" id="WP_067958116.1">
    <property type="nucleotide sequence ID" value="NZ_CP015005.1"/>
</dbReference>
<name>A0AAC8YML0_AMIAI</name>
<dbReference type="AlphaFoldDB" id="A0AAC8YML0"/>
<dbReference type="Proteomes" id="UP000577697">
    <property type="component" value="Unassembled WGS sequence"/>
</dbReference>
<keyword evidence="3" id="KW-1003">Cell membrane</keyword>
<evidence type="ECO:0000256" key="5">
    <source>
        <dbReference type="ARBA" id="ARBA00022692"/>
    </source>
</evidence>
<dbReference type="GO" id="GO:0022857">
    <property type="term" value="F:transmembrane transporter activity"/>
    <property type="evidence" value="ECO:0007669"/>
    <property type="project" value="UniProtKB-UniRule"/>
</dbReference>
<evidence type="ECO:0000313" key="12">
    <source>
        <dbReference type="EMBL" id="MBB3708954.1"/>
    </source>
</evidence>
<feature type="transmembrane region" description="Helical" evidence="9">
    <location>
        <begin position="55"/>
        <end position="71"/>
    </location>
</feature>
<dbReference type="PANTHER" id="PTHR35011">
    <property type="entry name" value="2,3-DIKETO-L-GULONATE TRAP TRANSPORTER SMALL PERMEASE PROTEIN YIAM"/>
    <property type="match status" value="1"/>
</dbReference>
<accession>A0AAC8YML0</accession>
<evidence type="ECO:0000256" key="9">
    <source>
        <dbReference type="RuleBase" id="RU369079"/>
    </source>
</evidence>
<reference evidence="12 14" key="2">
    <citation type="submission" date="2020-08" db="EMBL/GenBank/DDBJ databases">
        <title>Genomic Encyclopedia of Type Strains, Phase IV (KMG-IV): sequencing the most valuable type-strain genomes for metagenomic binning, comparative biology and taxonomic classification.</title>
        <authorList>
            <person name="Goeker M."/>
        </authorList>
    </citation>
    <scope>NUCLEOTIDE SEQUENCE [LARGE SCALE GENOMIC DNA]</scope>
    <source>
        <strain evidence="12 14">DSM 10368</strain>
    </source>
</reference>
<evidence type="ECO:0000256" key="7">
    <source>
        <dbReference type="ARBA" id="ARBA00023136"/>
    </source>
</evidence>
<comment type="subunit">
    <text evidence="9">The complex comprises the extracytoplasmic solute receptor protein and the two transmembrane proteins.</text>
</comment>
<evidence type="ECO:0000256" key="6">
    <source>
        <dbReference type="ARBA" id="ARBA00022989"/>
    </source>
</evidence>
<comment type="subcellular location">
    <subcellularLocation>
        <location evidence="1 9">Cell inner membrane</location>
        <topology evidence="1 9">Multi-pass membrane protein</topology>
    </subcellularLocation>
</comment>
<dbReference type="GO" id="GO:0005886">
    <property type="term" value="C:plasma membrane"/>
    <property type="evidence" value="ECO:0007669"/>
    <property type="project" value="UniProtKB-SubCell"/>
</dbReference>
<evidence type="ECO:0000256" key="3">
    <source>
        <dbReference type="ARBA" id="ARBA00022475"/>
    </source>
</evidence>
<dbReference type="EMBL" id="CP015005">
    <property type="protein sequence ID" value="AMS40856.1"/>
    <property type="molecule type" value="Genomic_DNA"/>
</dbReference>